<evidence type="ECO:0000256" key="1">
    <source>
        <dbReference type="ARBA" id="ARBA00009381"/>
    </source>
</evidence>
<dbReference type="GO" id="GO:0016740">
    <property type="term" value="F:transferase activity"/>
    <property type="evidence" value="ECO:0007669"/>
    <property type="project" value="UniProtKB-KW"/>
</dbReference>
<dbReference type="PRINTS" id="PR01210">
    <property type="entry name" value="GGTRANSPTASE"/>
</dbReference>
<dbReference type="Gene3D" id="3.60.20.40">
    <property type="match status" value="1"/>
</dbReference>
<evidence type="ECO:0000313" key="5">
    <source>
        <dbReference type="EMBL" id="RJO79186.1"/>
    </source>
</evidence>
<reference evidence="5 6" key="1">
    <citation type="submission" date="2018-09" db="EMBL/GenBank/DDBJ databases">
        <title>YIM PH21274 draft genome.</title>
        <authorList>
            <person name="Miao C."/>
        </authorList>
    </citation>
    <scope>NUCLEOTIDE SEQUENCE [LARGE SCALE GENOMIC DNA]</scope>
    <source>
        <strain evidence="5 6">YIM PH 21724</strain>
    </source>
</reference>
<dbReference type="AlphaFoldDB" id="A0A3A4KSC4"/>
<comment type="caution">
    <text evidence="5">The sequence shown here is derived from an EMBL/GenBank/DDBJ whole genome shotgun (WGS) entry which is preliminary data.</text>
</comment>
<proteinExistence type="inferred from homology"/>
<name>A0A3A4KSC4_9NOCA</name>
<accession>A0A3A4KSC4</accession>
<gene>
    <name evidence="5" type="ORF">D5S18_02245</name>
</gene>
<keyword evidence="2" id="KW-0808">Transferase</keyword>
<dbReference type="Pfam" id="PF01019">
    <property type="entry name" value="G_glu_transpept"/>
    <property type="match status" value="1"/>
</dbReference>
<dbReference type="Proteomes" id="UP000266677">
    <property type="component" value="Unassembled WGS sequence"/>
</dbReference>
<keyword evidence="3" id="KW-0378">Hydrolase</keyword>
<evidence type="ECO:0000256" key="2">
    <source>
        <dbReference type="ARBA" id="ARBA00022679"/>
    </source>
</evidence>
<dbReference type="InterPro" id="IPR029055">
    <property type="entry name" value="Ntn_hydrolases_N"/>
</dbReference>
<dbReference type="PANTHER" id="PTHR43199">
    <property type="entry name" value="GLUTATHIONE HYDROLASE"/>
    <property type="match status" value="1"/>
</dbReference>
<dbReference type="InterPro" id="IPR051792">
    <property type="entry name" value="GGT_bact"/>
</dbReference>
<comment type="similarity">
    <text evidence="1">Belongs to the gamma-glutamyltransferase family.</text>
</comment>
<evidence type="ECO:0008006" key="7">
    <source>
        <dbReference type="Google" id="ProtNLM"/>
    </source>
</evidence>
<protein>
    <recommendedName>
        <fullName evidence="7">Gamma-glutamyltransferase</fullName>
    </recommendedName>
</protein>
<evidence type="ECO:0000256" key="3">
    <source>
        <dbReference type="ARBA" id="ARBA00022801"/>
    </source>
</evidence>
<dbReference type="InterPro" id="IPR043137">
    <property type="entry name" value="GGT_ssub_C"/>
</dbReference>
<sequence length="614" mass="64605">MSGSGGGCCDICLSQRSGCVGTMDFGPRHRRGRSAGRDSRGKLLGSNEIDLSSASWGDGEYEHFMAAQTAVRDTAGTASGRNGAVTVAYGAYAARAGLEALKQGGNAIDAALTTALTQVALTAGAPISYFGIMSLVYYDAKSGSVRTMNAEWNTVAGETDPLSIPGSLDMSSPAGFGGTAVSGRTALVGGFMKGVESAHARYGKLPFESLFQPAIEVAENGTPVNDTVEMGYQLREADLARLPETKALLLKPDGSSYRQGETLRQPRLAETLRRIAAEGAGYMYGGPWGEKLIAAVQADGGKMTLEDLVKYEVLWSDPLVAEIGGGYSIATAPWPNAGGTALIEAQHLAAVSGLLDEPHWTESGKSLRKALEITRLAFLDYVPQESLAGLFPGVDFSPAARATRENAERLWESVRAGFPLPWQANAPRHSDDVVAIDAEGNIAAITHSINCVMWGKTAINIDGISIGDPGSYLQPAIAAVPPGERLPAPTETGVLFKHGVAVLGFASMGSGLHEKTFQSLINYMHFGMSVAEAVNKPDFFTPTFDADGAALAQFAADEYDHAVLDASGLPWNEAADEQTRFAGEGVFVAIERDPRTGVLHAASHNRNNSAAVAF</sequence>
<dbReference type="SUPFAM" id="SSF56235">
    <property type="entry name" value="N-terminal nucleophile aminohydrolases (Ntn hydrolases)"/>
    <property type="match status" value="1"/>
</dbReference>
<organism evidence="5 6">
    <name type="scientific">Nocardia panacis</name>
    <dbReference type="NCBI Taxonomy" id="2340916"/>
    <lineage>
        <taxon>Bacteria</taxon>
        <taxon>Bacillati</taxon>
        <taxon>Actinomycetota</taxon>
        <taxon>Actinomycetes</taxon>
        <taxon>Mycobacteriales</taxon>
        <taxon>Nocardiaceae</taxon>
        <taxon>Nocardia</taxon>
    </lineage>
</organism>
<dbReference type="PANTHER" id="PTHR43199:SF1">
    <property type="entry name" value="GLUTATHIONE HYDROLASE PROENZYME"/>
    <property type="match status" value="1"/>
</dbReference>
<keyword evidence="4" id="KW-0865">Zymogen</keyword>
<keyword evidence="6" id="KW-1185">Reference proteome</keyword>
<evidence type="ECO:0000313" key="6">
    <source>
        <dbReference type="Proteomes" id="UP000266677"/>
    </source>
</evidence>
<dbReference type="GO" id="GO:0016787">
    <property type="term" value="F:hydrolase activity"/>
    <property type="evidence" value="ECO:0007669"/>
    <property type="project" value="UniProtKB-KW"/>
</dbReference>
<dbReference type="EMBL" id="QZFU01000010">
    <property type="protein sequence ID" value="RJO79186.1"/>
    <property type="molecule type" value="Genomic_DNA"/>
</dbReference>
<evidence type="ECO:0000256" key="4">
    <source>
        <dbReference type="ARBA" id="ARBA00023145"/>
    </source>
</evidence>